<evidence type="ECO:0000256" key="1">
    <source>
        <dbReference type="ARBA" id="ARBA00007447"/>
    </source>
</evidence>
<dbReference type="Pfam" id="PF00026">
    <property type="entry name" value="Asp"/>
    <property type="match status" value="1"/>
</dbReference>
<evidence type="ECO:0000256" key="3">
    <source>
        <dbReference type="RuleBase" id="RU000454"/>
    </source>
</evidence>
<feature type="compositionally biased region" description="Low complexity" evidence="4">
    <location>
        <begin position="257"/>
        <end position="275"/>
    </location>
</feature>
<reference evidence="7 8" key="1">
    <citation type="submission" date="2024-01" db="EMBL/GenBank/DDBJ databases">
        <authorList>
            <person name="Allen C."/>
            <person name="Tagirdzhanova G."/>
        </authorList>
    </citation>
    <scope>NUCLEOTIDE SEQUENCE [LARGE SCALE GENOMIC DNA]</scope>
</reference>
<dbReference type="Gene3D" id="2.40.70.10">
    <property type="entry name" value="Acid Proteases"/>
    <property type="match status" value="2"/>
</dbReference>
<comment type="caution">
    <text evidence="7">The sequence shown here is derived from an EMBL/GenBank/DDBJ whole genome shotgun (WGS) entry which is preliminary data.</text>
</comment>
<dbReference type="Proteomes" id="UP001642405">
    <property type="component" value="Unassembled WGS sequence"/>
</dbReference>
<dbReference type="CDD" id="cd05471">
    <property type="entry name" value="pepsin_like"/>
    <property type="match status" value="1"/>
</dbReference>
<feature type="region of interest" description="Disordered" evidence="4">
    <location>
        <begin position="257"/>
        <end position="276"/>
    </location>
</feature>
<feature type="region of interest" description="Disordered" evidence="4">
    <location>
        <begin position="92"/>
        <end position="111"/>
    </location>
</feature>
<dbReference type="InterPro" id="IPR033121">
    <property type="entry name" value="PEPTIDASE_A1"/>
</dbReference>
<feature type="compositionally biased region" description="Polar residues" evidence="4">
    <location>
        <begin position="102"/>
        <end position="111"/>
    </location>
</feature>
<protein>
    <recommendedName>
        <fullName evidence="6">Peptidase A1 domain-containing protein</fullName>
    </recommendedName>
</protein>
<evidence type="ECO:0000313" key="7">
    <source>
        <dbReference type="EMBL" id="CAK7236453.1"/>
    </source>
</evidence>
<name>A0ABP0CWK0_9PEZI</name>
<organism evidence="7 8">
    <name type="scientific">Sporothrix curviconia</name>
    <dbReference type="NCBI Taxonomy" id="1260050"/>
    <lineage>
        <taxon>Eukaryota</taxon>
        <taxon>Fungi</taxon>
        <taxon>Dikarya</taxon>
        <taxon>Ascomycota</taxon>
        <taxon>Pezizomycotina</taxon>
        <taxon>Sordariomycetes</taxon>
        <taxon>Sordariomycetidae</taxon>
        <taxon>Ophiostomatales</taxon>
        <taxon>Ophiostomataceae</taxon>
        <taxon>Sporothrix</taxon>
    </lineage>
</organism>
<accession>A0ABP0CWK0</accession>
<feature type="signal peptide" evidence="5">
    <location>
        <begin position="1"/>
        <end position="21"/>
    </location>
</feature>
<evidence type="ECO:0000256" key="5">
    <source>
        <dbReference type="SAM" id="SignalP"/>
    </source>
</evidence>
<dbReference type="PANTHER" id="PTHR47966:SF65">
    <property type="entry name" value="ASPARTIC-TYPE ENDOPEPTIDASE"/>
    <property type="match status" value="1"/>
</dbReference>
<evidence type="ECO:0000259" key="6">
    <source>
        <dbReference type="PROSITE" id="PS51767"/>
    </source>
</evidence>
<dbReference type="PRINTS" id="PR00792">
    <property type="entry name" value="PEPSIN"/>
</dbReference>
<keyword evidence="2 3" id="KW-0064">Aspartyl protease</keyword>
<dbReference type="InterPro" id="IPR001969">
    <property type="entry name" value="Aspartic_peptidase_AS"/>
</dbReference>
<dbReference type="PANTHER" id="PTHR47966">
    <property type="entry name" value="BETA-SITE APP-CLEAVING ENZYME, ISOFORM A-RELATED"/>
    <property type="match status" value="1"/>
</dbReference>
<feature type="domain" description="Peptidase A1" evidence="6">
    <location>
        <begin position="58"/>
        <end position="438"/>
    </location>
</feature>
<feature type="chain" id="PRO_5046256672" description="Peptidase A1 domain-containing protein" evidence="5">
    <location>
        <begin position="22"/>
        <end position="529"/>
    </location>
</feature>
<evidence type="ECO:0000256" key="2">
    <source>
        <dbReference type="ARBA" id="ARBA00022750"/>
    </source>
</evidence>
<dbReference type="EMBL" id="CAWUHB010000116">
    <property type="protein sequence ID" value="CAK7236453.1"/>
    <property type="molecule type" value="Genomic_DNA"/>
</dbReference>
<keyword evidence="3" id="KW-0378">Hydrolase</keyword>
<dbReference type="PROSITE" id="PS00141">
    <property type="entry name" value="ASP_PROTEASE"/>
    <property type="match status" value="1"/>
</dbReference>
<keyword evidence="3" id="KW-0645">Protease</keyword>
<dbReference type="InterPro" id="IPR034164">
    <property type="entry name" value="Pepsin-like_dom"/>
</dbReference>
<evidence type="ECO:0000313" key="8">
    <source>
        <dbReference type="Proteomes" id="UP001642405"/>
    </source>
</evidence>
<dbReference type="SUPFAM" id="SSF50630">
    <property type="entry name" value="Acid proteases"/>
    <property type="match status" value="1"/>
</dbReference>
<gene>
    <name evidence="7" type="ORF">SCUCBS95973_009612</name>
</gene>
<proteinExistence type="inferred from homology"/>
<keyword evidence="5" id="KW-0732">Signal</keyword>
<dbReference type="PROSITE" id="PS51767">
    <property type="entry name" value="PEPTIDASE_A1"/>
    <property type="match status" value="1"/>
</dbReference>
<sequence>MASHYSRVLTLLLAAAGGSLATTGHASSSSPKRGLVSFPLSLEPVMSHAGSLARRNADITLYNISAAAYLVRVALDTGSDELWVNPVCNSSTNDDDSHVEECQSSGHYDPTRSNTSVDLYLSGRIQYGIGSVHLRYFNDTVTQPDSLVSVTNFQFGVATRSTDLYEGILGLGFPQNKGYPTFVSAVTDQGAAGGSTNVFSVGLASSNQVNAGVFVLGGVDTERFAGRMMPVPILPPPDSDPLVRYWVKLDSIGLSDAGSTSSLQSSDSSKKYPSSGGPVVLDTGSTLSILPASVIAALAKDLGGGILVKRVTGRSAPSAATDMAHIYSIPCAAVGRGADIHSKDNQAGLKRTVDFSFNNGSAFIRVPLSEFSGQLNATTCYLGALSVDSSSSSSSSSSGGSPGSGLVPELGITMLLGASFLRGAFVAFDQSANSVYMAPYAKCIVNGNSSNLQPLASEKPGTAGTINGACATADTLYAGGAGGYAEAVGNSTSSAPGDNKKNAGSPTSGLSMASLMMVVVPAMLILLSA</sequence>
<comment type="similarity">
    <text evidence="1 3">Belongs to the peptidase A1 family.</text>
</comment>
<keyword evidence="8" id="KW-1185">Reference proteome</keyword>
<dbReference type="InterPro" id="IPR001461">
    <property type="entry name" value="Aspartic_peptidase_A1"/>
</dbReference>
<dbReference type="InterPro" id="IPR021109">
    <property type="entry name" value="Peptidase_aspartic_dom_sf"/>
</dbReference>
<evidence type="ECO:0000256" key="4">
    <source>
        <dbReference type="SAM" id="MobiDB-lite"/>
    </source>
</evidence>